<dbReference type="EMBL" id="MN738763">
    <property type="protein sequence ID" value="QHS83749.1"/>
    <property type="molecule type" value="Genomic_DNA"/>
</dbReference>
<reference evidence="1" key="1">
    <citation type="journal article" date="2020" name="Nature">
        <title>Giant virus diversity and host interactions through global metagenomics.</title>
        <authorList>
            <person name="Schulz F."/>
            <person name="Roux S."/>
            <person name="Paez-Espino D."/>
            <person name="Jungbluth S."/>
            <person name="Walsh D.A."/>
            <person name="Denef V.J."/>
            <person name="McMahon K.D."/>
            <person name="Konstantinidis K.T."/>
            <person name="Eloe-Fadrosh E.A."/>
            <person name="Kyrpides N.C."/>
            <person name="Woyke T."/>
        </authorList>
    </citation>
    <scope>NUCLEOTIDE SEQUENCE</scope>
    <source>
        <strain evidence="1">GVMAG-S-ERX555961-36</strain>
    </source>
</reference>
<dbReference type="InterPro" id="IPR015943">
    <property type="entry name" value="WD40/YVTN_repeat-like_dom_sf"/>
</dbReference>
<protein>
    <recommendedName>
        <fullName evidence="2">Anaphase-promoting complex subunit 4 WD40 domain-containing protein</fullName>
    </recommendedName>
</protein>
<dbReference type="AlphaFoldDB" id="A0A6C0AUW6"/>
<dbReference type="SUPFAM" id="SSF50998">
    <property type="entry name" value="Quinoprotein alcohol dehydrogenase-like"/>
    <property type="match status" value="1"/>
</dbReference>
<evidence type="ECO:0008006" key="2">
    <source>
        <dbReference type="Google" id="ProtNLM"/>
    </source>
</evidence>
<dbReference type="InterPro" id="IPR036322">
    <property type="entry name" value="WD40_repeat_dom_sf"/>
</dbReference>
<proteinExistence type="predicted"/>
<accession>A0A6C0AUW6</accession>
<sequence length="508" mass="56707">MDEINSDYVILSLTENCKLLQWDIKSGALYSEKIVENPNEKSLCTDVISAQYCSNGQKIVVLCNFYLFIFDSNTGEEIHKIEMDGQNDDGILGRAVAMDVSATSGYVAIGKNYESIDEEDENSKVLIYDINSDSISSPVDEYVCTSNSIEFLKISNNGEYILVVLDGGNEFYDFNFVTDNDDDEQYVELEGILSCANFSYDGKLLLCGDQDGNIVVYHTKVQLVEGGIQDLEILYTFNEVFSGMVSDCRFLKSTLGSISIGLAEPTQTASPDVILTCSSAGEISLLRIDGGVILNIDVQEKLYYKNHFNNFYSRAIVPGVSSDPISVNVIVSKYEGYHSCDTCIMCDDESMIIVNVHNHSFGDNSLICVFDLRGNLLKVLEEFPENGHILSLSSKPINYDIKREKSASLLRSIAINETSSIVESIDALLTNINNNENIEILEKTKRDLLEAQNKRSVKSSRPSTPIEMVFGDQHKRTELMDYIHPKARRPGGGFRRSHKRLVYSNGKM</sequence>
<dbReference type="Gene3D" id="2.130.10.10">
    <property type="entry name" value="YVTN repeat-like/Quinoprotein amine dehydrogenase"/>
    <property type="match status" value="1"/>
</dbReference>
<evidence type="ECO:0000313" key="1">
    <source>
        <dbReference type="EMBL" id="QHS83749.1"/>
    </source>
</evidence>
<dbReference type="InterPro" id="IPR011047">
    <property type="entry name" value="Quinoprotein_ADH-like_sf"/>
</dbReference>
<organism evidence="1">
    <name type="scientific">viral metagenome</name>
    <dbReference type="NCBI Taxonomy" id="1070528"/>
    <lineage>
        <taxon>unclassified sequences</taxon>
        <taxon>metagenomes</taxon>
        <taxon>organismal metagenomes</taxon>
    </lineage>
</organism>
<dbReference type="SUPFAM" id="SSF50978">
    <property type="entry name" value="WD40 repeat-like"/>
    <property type="match status" value="1"/>
</dbReference>
<name>A0A6C0AUW6_9ZZZZ</name>